<organism evidence="2 3">
    <name type="scientific">Caerostris extrusa</name>
    <name type="common">Bark spider</name>
    <name type="synonym">Caerostris bankana</name>
    <dbReference type="NCBI Taxonomy" id="172846"/>
    <lineage>
        <taxon>Eukaryota</taxon>
        <taxon>Metazoa</taxon>
        <taxon>Ecdysozoa</taxon>
        <taxon>Arthropoda</taxon>
        <taxon>Chelicerata</taxon>
        <taxon>Arachnida</taxon>
        <taxon>Araneae</taxon>
        <taxon>Araneomorphae</taxon>
        <taxon>Entelegynae</taxon>
        <taxon>Araneoidea</taxon>
        <taxon>Araneidae</taxon>
        <taxon>Caerostris</taxon>
    </lineage>
</organism>
<dbReference type="EMBL" id="BPLR01016719">
    <property type="protein sequence ID" value="GIY85952.1"/>
    <property type="molecule type" value="Genomic_DNA"/>
</dbReference>
<dbReference type="Proteomes" id="UP001054945">
    <property type="component" value="Unassembled WGS sequence"/>
</dbReference>
<reference evidence="2 3" key="1">
    <citation type="submission" date="2021-06" db="EMBL/GenBank/DDBJ databases">
        <title>Caerostris extrusa draft genome.</title>
        <authorList>
            <person name="Kono N."/>
            <person name="Arakawa K."/>
        </authorList>
    </citation>
    <scope>NUCLEOTIDE SEQUENCE [LARGE SCALE GENOMIC DNA]</scope>
</reference>
<gene>
    <name evidence="2" type="ORF">CEXT_731881</name>
</gene>
<accession>A0AAV4WTX3</accession>
<protein>
    <submittedName>
        <fullName evidence="2">Uncharacterized protein</fullName>
    </submittedName>
</protein>
<comment type="caution">
    <text evidence="2">The sequence shown here is derived from an EMBL/GenBank/DDBJ whole genome shotgun (WGS) entry which is preliminary data.</text>
</comment>
<keyword evidence="3" id="KW-1185">Reference proteome</keyword>
<evidence type="ECO:0000313" key="2">
    <source>
        <dbReference type="EMBL" id="GIY85952.1"/>
    </source>
</evidence>
<name>A0AAV4WTX3_CAEEX</name>
<feature type="region of interest" description="Disordered" evidence="1">
    <location>
        <begin position="23"/>
        <end position="57"/>
    </location>
</feature>
<sequence>MSLPIPLRAGRAFKEIPELSPPAGINPGVDIDPTAGEDSPGILEYPTARRNGQGDIPEKGGLPTDCVLLPQARNFLALYVLFFSVGRT</sequence>
<proteinExistence type="predicted"/>
<dbReference type="AlphaFoldDB" id="A0AAV4WTX3"/>
<evidence type="ECO:0000256" key="1">
    <source>
        <dbReference type="SAM" id="MobiDB-lite"/>
    </source>
</evidence>
<evidence type="ECO:0000313" key="3">
    <source>
        <dbReference type="Proteomes" id="UP001054945"/>
    </source>
</evidence>